<dbReference type="EMBL" id="CADCVL010000160">
    <property type="protein sequence ID" value="CAA9473787.1"/>
    <property type="molecule type" value="Genomic_DNA"/>
</dbReference>
<dbReference type="AlphaFoldDB" id="A0A6J4RHP9"/>
<sequence>DPDVGDVERGVRAVGPEQDGAHVRAPGRLRVVDRAVGGSREGPRRPAVERLHEDGITALEGDPAPVRRPARLLVVLTRAGEVVARPVEPV</sequence>
<evidence type="ECO:0000313" key="2">
    <source>
        <dbReference type="EMBL" id="CAA9473787.1"/>
    </source>
</evidence>
<feature type="compositionally biased region" description="Basic and acidic residues" evidence="1">
    <location>
        <begin position="41"/>
        <end position="50"/>
    </location>
</feature>
<reference evidence="2" key="1">
    <citation type="submission" date="2020-02" db="EMBL/GenBank/DDBJ databases">
        <authorList>
            <person name="Meier V. D."/>
        </authorList>
    </citation>
    <scope>NUCLEOTIDE SEQUENCE</scope>
    <source>
        <strain evidence="2">AVDCRST_MAG65</strain>
    </source>
</reference>
<feature type="compositionally biased region" description="Basic and acidic residues" evidence="1">
    <location>
        <begin position="1"/>
        <end position="11"/>
    </location>
</feature>
<gene>
    <name evidence="2" type="ORF">AVDCRST_MAG65-958</name>
</gene>
<protein>
    <submittedName>
        <fullName evidence="2">Uncharacterized protein</fullName>
    </submittedName>
</protein>
<feature type="region of interest" description="Disordered" evidence="1">
    <location>
        <begin position="1"/>
        <end position="50"/>
    </location>
</feature>
<evidence type="ECO:0000256" key="1">
    <source>
        <dbReference type="SAM" id="MobiDB-lite"/>
    </source>
</evidence>
<feature type="non-terminal residue" evidence="2">
    <location>
        <position position="1"/>
    </location>
</feature>
<feature type="non-terminal residue" evidence="2">
    <location>
        <position position="90"/>
    </location>
</feature>
<accession>A0A6J4RHP9</accession>
<organism evidence="2">
    <name type="scientific">uncultured Solirubrobacteraceae bacterium</name>
    <dbReference type="NCBI Taxonomy" id="1162706"/>
    <lineage>
        <taxon>Bacteria</taxon>
        <taxon>Bacillati</taxon>
        <taxon>Actinomycetota</taxon>
        <taxon>Thermoleophilia</taxon>
        <taxon>Solirubrobacterales</taxon>
        <taxon>Solirubrobacteraceae</taxon>
        <taxon>environmental samples</taxon>
    </lineage>
</organism>
<name>A0A6J4RHP9_9ACTN</name>
<proteinExistence type="predicted"/>